<evidence type="ECO:0000256" key="1">
    <source>
        <dbReference type="SAM" id="Phobius"/>
    </source>
</evidence>
<keyword evidence="3" id="KW-1185">Reference proteome</keyword>
<sequence>MHINFLRFFLQMNSCIINIGNTGIFANVLDGIEIEYFIENEVEDMFHFDGILVGIASLCIIGIFHPLVIWSEYYFSERIWPVYFMMGLFCLILSLFMNNIFSVLLGILGCSFLWSIKELKEQTKRVARGWFPQNSKRKQKMKSK</sequence>
<dbReference type="RefSeq" id="WP_330391164.1">
    <property type="nucleotide sequence ID" value="NZ_FRAH01000037.1"/>
</dbReference>
<evidence type="ECO:0008006" key="4">
    <source>
        <dbReference type="Google" id="ProtNLM"/>
    </source>
</evidence>
<dbReference type="Pfam" id="PF14898">
    <property type="entry name" value="DUF4491"/>
    <property type="match status" value="1"/>
</dbReference>
<reference evidence="2 3" key="1">
    <citation type="submission" date="2016-11" db="EMBL/GenBank/DDBJ databases">
        <authorList>
            <person name="Jaros S."/>
            <person name="Januszkiewicz K."/>
            <person name="Wedrychowicz H."/>
        </authorList>
    </citation>
    <scope>NUCLEOTIDE SEQUENCE [LARGE SCALE GENOMIC DNA]</scope>
    <source>
        <strain evidence="2 3">DSM 14214</strain>
    </source>
</reference>
<organism evidence="2 3">
    <name type="scientific">Anaerotignum lactatifermentans DSM 14214</name>
    <dbReference type="NCBI Taxonomy" id="1121323"/>
    <lineage>
        <taxon>Bacteria</taxon>
        <taxon>Bacillati</taxon>
        <taxon>Bacillota</taxon>
        <taxon>Clostridia</taxon>
        <taxon>Lachnospirales</taxon>
        <taxon>Anaerotignaceae</taxon>
        <taxon>Anaerotignum</taxon>
    </lineage>
</organism>
<evidence type="ECO:0000313" key="2">
    <source>
        <dbReference type="EMBL" id="SHK64981.1"/>
    </source>
</evidence>
<name>A0A1M6U744_9FIRM</name>
<protein>
    <recommendedName>
        <fullName evidence="4">DUF4491 domain-containing protein</fullName>
    </recommendedName>
</protein>
<dbReference type="GeneID" id="78177023"/>
<accession>A0A1M6U744</accession>
<feature type="transmembrane region" description="Helical" evidence="1">
    <location>
        <begin position="82"/>
        <end position="115"/>
    </location>
</feature>
<keyword evidence="1" id="KW-1133">Transmembrane helix</keyword>
<dbReference type="AlphaFoldDB" id="A0A1M6U744"/>
<evidence type="ECO:0000313" key="3">
    <source>
        <dbReference type="Proteomes" id="UP000183975"/>
    </source>
</evidence>
<keyword evidence="1" id="KW-0472">Membrane</keyword>
<dbReference type="Proteomes" id="UP000183975">
    <property type="component" value="Unassembled WGS sequence"/>
</dbReference>
<proteinExistence type="predicted"/>
<feature type="transmembrane region" description="Helical" evidence="1">
    <location>
        <begin position="51"/>
        <end position="70"/>
    </location>
</feature>
<keyword evidence="1" id="KW-0812">Transmembrane</keyword>
<gene>
    <name evidence="2" type="ORF">SAMN02745138_02096</name>
</gene>
<dbReference type="EMBL" id="FRAH01000037">
    <property type="protein sequence ID" value="SHK64981.1"/>
    <property type="molecule type" value="Genomic_DNA"/>
</dbReference>
<dbReference type="InterPro" id="IPR027890">
    <property type="entry name" value="DUF4491"/>
</dbReference>